<evidence type="ECO:0000256" key="3">
    <source>
        <dbReference type="ARBA" id="ARBA00022723"/>
    </source>
</evidence>
<evidence type="ECO:0000256" key="6">
    <source>
        <dbReference type="ARBA" id="ARBA00023004"/>
    </source>
</evidence>
<dbReference type="GO" id="GO:0005506">
    <property type="term" value="F:iron ion binding"/>
    <property type="evidence" value="ECO:0007669"/>
    <property type="project" value="InterPro"/>
</dbReference>
<dbReference type="GO" id="GO:0004656">
    <property type="term" value="F:procollagen-proline 4-dioxygenase activity"/>
    <property type="evidence" value="ECO:0007669"/>
    <property type="project" value="UniProtKB-EC"/>
</dbReference>
<dbReference type="Proteomes" id="UP001472866">
    <property type="component" value="Chromosome 01"/>
</dbReference>
<dbReference type="GO" id="GO:0031418">
    <property type="term" value="F:L-ascorbic acid binding"/>
    <property type="evidence" value="ECO:0007669"/>
    <property type="project" value="InterPro"/>
</dbReference>
<organism evidence="9 10">
    <name type="scientific">Chloropicon roscoffensis</name>
    <dbReference type="NCBI Taxonomy" id="1461544"/>
    <lineage>
        <taxon>Eukaryota</taxon>
        <taxon>Viridiplantae</taxon>
        <taxon>Chlorophyta</taxon>
        <taxon>Chloropicophyceae</taxon>
        <taxon>Chloropicales</taxon>
        <taxon>Chloropicaceae</taxon>
        <taxon>Chloropicon</taxon>
    </lineage>
</organism>
<comment type="cofactor">
    <cofactor evidence="1">
        <name>L-ascorbate</name>
        <dbReference type="ChEBI" id="CHEBI:38290"/>
    </cofactor>
</comment>
<keyword evidence="6" id="KW-0408">Iron</keyword>
<keyword evidence="5" id="KW-0560">Oxidoreductase</keyword>
<dbReference type="PANTHER" id="PTHR10869">
    <property type="entry name" value="PROLYL 4-HYDROXYLASE ALPHA SUBUNIT"/>
    <property type="match status" value="1"/>
</dbReference>
<evidence type="ECO:0000259" key="8">
    <source>
        <dbReference type="PROSITE" id="PS51471"/>
    </source>
</evidence>
<evidence type="ECO:0000256" key="4">
    <source>
        <dbReference type="ARBA" id="ARBA00022964"/>
    </source>
</evidence>
<dbReference type="GO" id="GO:0005789">
    <property type="term" value="C:endoplasmic reticulum membrane"/>
    <property type="evidence" value="ECO:0007669"/>
    <property type="project" value="UniProtKB-SubCell"/>
</dbReference>
<evidence type="ECO:0000313" key="10">
    <source>
        <dbReference type="Proteomes" id="UP001472866"/>
    </source>
</evidence>
<dbReference type="Gene3D" id="2.60.120.620">
    <property type="entry name" value="q2cbj1_9rhob like domain"/>
    <property type="match status" value="1"/>
</dbReference>
<dbReference type="SMART" id="SM00702">
    <property type="entry name" value="P4Hc"/>
    <property type="match status" value="1"/>
</dbReference>
<dbReference type="EMBL" id="CP151501">
    <property type="protein sequence ID" value="WZN59222.1"/>
    <property type="molecule type" value="Genomic_DNA"/>
</dbReference>
<evidence type="ECO:0000313" key="9">
    <source>
        <dbReference type="EMBL" id="WZN59222.1"/>
    </source>
</evidence>
<keyword evidence="3" id="KW-0479">Metal-binding</keyword>
<evidence type="ECO:0000256" key="7">
    <source>
        <dbReference type="ARBA" id="ARBA00049169"/>
    </source>
</evidence>
<dbReference type="Pfam" id="PF13640">
    <property type="entry name" value="2OG-FeII_Oxy_3"/>
    <property type="match status" value="1"/>
</dbReference>
<comment type="catalytic activity">
    <reaction evidence="7">
        <text>L-prolyl-[collagen] + 2-oxoglutarate + O2 = trans-4-hydroxy-L-prolyl-[collagen] + succinate + CO2</text>
        <dbReference type="Rhea" id="RHEA:18945"/>
        <dbReference type="Rhea" id="RHEA-COMP:11676"/>
        <dbReference type="Rhea" id="RHEA-COMP:11680"/>
        <dbReference type="ChEBI" id="CHEBI:15379"/>
        <dbReference type="ChEBI" id="CHEBI:16526"/>
        <dbReference type="ChEBI" id="CHEBI:16810"/>
        <dbReference type="ChEBI" id="CHEBI:30031"/>
        <dbReference type="ChEBI" id="CHEBI:50342"/>
        <dbReference type="ChEBI" id="CHEBI:61965"/>
        <dbReference type="EC" id="1.14.11.2"/>
    </reaction>
</comment>
<evidence type="ECO:0000256" key="5">
    <source>
        <dbReference type="ARBA" id="ARBA00023002"/>
    </source>
</evidence>
<dbReference type="InterPro" id="IPR045054">
    <property type="entry name" value="P4HA-like"/>
</dbReference>
<keyword evidence="10" id="KW-1185">Reference proteome</keyword>
<proteinExistence type="predicted"/>
<dbReference type="InterPro" id="IPR005123">
    <property type="entry name" value="Oxoglu/Fe-dep_dioxygenase_dom"/>
</dbReference>
<dbReference type="InterPro" id="IPR044862">
    <property type="entry name" value="Pro_4_hyd_alph_FE2OG_OXY"/>
</dbReference>
<dbReference type="PANTHER" id="PTHR10869:SF238">
    <property type="entry name" value="PROLYL 4-HYDROXYLASE 6-RELATED"/>
    <property type="match status" value="1"/>
</dbReference>
<accession>A0AAX4P057</accession>
<name>A0AAX4P057_9CHLO</name>
<evidence type="ECO:0000256" key="1">
    <source>
        <dbReference type="ARBA" id="ARBA00001961"/>
    </source>
</evidence>
<evidence type="ECO:0000256" key="2">
    <source>
        <dbReference type="ARBA" id="ARBA00004648"/>
    </source>
</evidence>
<feature type="domain" description="Fe2OG dioxygenase" evidence="8">
    <location>
        <begin position="145"/>
        <end position="288"/>
    </location>
</feature>
<dbReference type="PROSITE" id="PS51471">
    <property type="entry name" value="FE2OG_OXY"/>
    <property type="match status" value="1"/>
</dbReference>
<protein>
    <submittedName>
        <fullName evidence="9">Prolyl 4-hydroxylase</fullName>
    </submittedName>
</protein>
<sequence length="331" mass="37801">MMSRLLRKLRARLSKALYLGLALGLVYFCLPKDVRPAVVRDRNYAEHDITLSLEEKANETWVEVISWSPRAFLVHNLFTDAEADHVVEMSRDHLKRSLTKGGGKEDAKRSKFRTSDSSSLEKYQTRVVAALEERVAILLSYPALHQESLKVLRYNPGQLYKPHFDAFSVKKQRPGDSNRAATVILYLTEVEEGGETNFPRAKLDIGYDMRHRDRMERTTSCDGGRMWRTILPFEIKLSSTNTVTPKKGSALVFYDLDPAANYIDDDSLHEGCPVISGEKWSGTFWVRTGSPLEALTTPHTKRRVKDLFGAKLEVLRGEGKKLRSFFKQTRY</sequence>
<dbReference type="InterPro" id="IPR006620">
    <property type="entry name" value="Pro_4_hyd_alph"/>
</dbReference>
<keyword evidence="4" id="KW-0223">Dioxygenase</keyword>
<gene>
    <name evidence="9" type="ORF">HKI87_01g07470</name>
</gene>
<comment type="subcellular location">
    <subcellularLocation>
        <location evidence="2">Endoplasmic reticulum membrane</location>
        <topology evidence="2">Single-pass type II membrane protein</topology>
    </subcellularLocation>
</comment>
<dbReference type="AlphaFoldDB" id="A0AAX4P057"/>
<reference evidence="9 10" key="1">
    <citation type="submission" date="2024-03" db="EMBL/GenBank/DDBJ databases">
        <title>Complete genome sequence of the green alga Chloropicon roscoffensis RCC1871.</title>
        <authorList>
            <person name="Lemieux C."/>
            <person name="Pombert J.-F."/>
            <person name="Otis C."/>
            <person name="Turmel M."/>
        </authorList>
    </citation>
    <scope>NUCLEOTIDE SEQUENCE [LARGE SCALE GENOMIC DNA]</scope>
    <source>
        <strain evidence="9 10">RCC1871</strain>
    </source>
</reference>